<dbReference type="Proteomes" id="UP000824998">
    <property type="component" value="Unassembled WGS sequence"/>
</dbReference>
<name>A0A9P8C5L6_9HELO</name>
<sequence>MMIEIWCRLSQGPLPSPTPFRSFQYLPLTNLSPSPPSSATPRSMTLGHHLIVISTILVFQFRPSNLYCSLFTTIPFTTQLGTTLSKSNPLLLPQHLSRLLFVLFLKFPMAKLRTCKRDNRTPYRITTIPPDETIQRLFNCLDREESYVEIRYSFNFLLAFHPRIRCR</sequence>
<accession>A0A9P8C5L6</accession>
<reference evidence="1" key="1">
    <citation type="journal article" date="2021" name="IMA Fungus">
        <title>Genomic characterization of three marine fungi, including Emericellopsis atlantica sp. nov. with signatures of a generalist lifestyle and marine biomass degradation.</title>
        <authorList>
            <person name="Hagestad O.C."/>
            <person name="Hou L."/>
            <person name="Andersen J.H."/>
            <person name="Hansen E.H."/>
            <person name="Altermark B."/>
            <person name="Li C."/>
            <person name="Kuhnert E."/>
            <person name="Cox R.J."/>
            <person name="Crous P.W."/>
            <person name="Spatafora J.W."/>
            <person name="Lail K."/>
            <person name="Amirebrahimi M."/>
            <person name="Lipzen A."/>
            <person name="Pangilinan J."/>
            <person name="Andreopoulos W."/>
            <person name="Hayes R.D."/>
            <person name="Ng V."/>
            <person name="Grigoriev I.V."/>
            <person name="Jackson S.A."/>
            <person name="Sutton T.D.S."/>
            <person name="Dobson A.D.W."/>
            <person name="Rama T."/>
        </authorList>
    </citation>
    <scope>NUCLEOTIDE SEQUENCE</scope>
    <source>
        <strain evidence="1">TRa018bII</strain>
    </source>
</reference>
<evidence type="ECO:0000313" key="2">
    <source>
        <dbReference type="Proteomes" id="UP000824998"/>
    </source>
</evidence>
<keyword evidence="2" id="KW-1185">Reference proteome</keyword>
<dbReference type="AlphaFoldDB" id="A0A9P8C5L6"/>
<dbReference type="EMBL" id="MU251454">
    <property type="protein sequence ID" value="KAG9234719.1"/>
    <property type="molecule type" value="Genomic_DNA"/>
</dbReference>
<gene>
    <name evidence="1" type="ORF">BJ875DRAFT_295704</name>
</gene>
<proteinExistence type="predicted"/>
<protein>
    <submittedName>
        <fullName evidence="1">Uncharacterized protein</fullName>
    </submittedName>
</protein>
<evidence type="ECO:0000313" key="1">
    <source>
        <dbReference type="EMBL" id="KAG9234719.1"/>
    </source>
</evidence>
<organism evidence="1 2">
    <name type="scientific">Amylocarpus encephaloides</name>
    <dbReference type="NCBI Taxonomy" id="45428"/>
    <lineage>
        <taxon>Eukaryota</taxon>
        <taxon>Fungi</taxon>
        <taxon>Dikarya</taxon>
        <taxon>Ascomycota</taxon>
        <taxon>Pezizomycotina</taxon>
        <taxon>Leotiomycetes</taxon>
        <taxon>Helotiales</taxon>
        <taxon>Helotiales incertae sedis</taxon>
        <taxon>Amylocarpus</taxon>
    </lineage>
</organism>
<comment type="caution">
    <text evidence="1">The sequence shown here is derived from an EMBL/GenBank/DDBJ whole genome shotgun (WGS) entry which is preliminary data.</text>
</comment>